<dbReference type="EMBL" id="JBHUJD010000021">
    <property type="protein sequence ID" value="MFD2311663.1"/>
    <property type="molecule type" value="Genomic_DNA"/>
</dbReference>
<dbReference type="InterPro" id="IPR038251">
    <property type="entry name" value="PdxB_dimer_sf"/>
</dbReference>
<keyword evidence="4" id="KW-1185">Reference proteome</keyword>
<dbReference type="Pfam" id="PF11890">
    <property type="entry name" value="DUF3410"/>
    <property type="match status" value="1"/>
</dbReference>
<sequence>PLPRGEGPGERARRQRRRHAELELGAPRGSFADLLLQMYDPRNDDHRLRAAADGEIPMARAFDQLRREYPRRLEFSHFSLADDALDAAERRQLAILGLK</sequence>
<dbReference type="Gene3D" id="3.30.1370.170">
    <property type="match status" value="1"/>
</dbReference>
<dbReference type="RefSeq" id="WP_377558786.1">
    <property type="nucleotide sequence ID" value="NZ_JBHUJD010000021.1"/>
</dbReference>
<evidence type="ECO:0000259" key="2">
    <source>
        <dbReference type="Pfam" id="PF11890"/>
    </source>
</evidence>
<gene>
    <name evidence="3" type="ORF">ACFSKX_14645</name>
</gene>
<name>A0ABW5EDP0_9GAMM</name>
<protein>
    <submittedName>
        <fullName evidence="3">DUF3410 domain-containing protein</fullName>
    </submittedName>
</protein>
<evidence type="ECO:0000313" key="4">
    <source>
        <dbReference type="Proteomes" id="UP001597425"/>
    </source>
</evidence>
<dbReference type="Proteomes" id="UP001597425">
    <property type="component" value="Unassembled WGS sequence"/>
</dbReference>
<accession>A0ABW5EDP0</accession>
<comment type="caution">
    <text evidence="3">The sequence shown here is derived from an EMBL/GenBank/DDBJ whole genome shotgun (WGS) entry which is preliminary data.</text>
</comment>
<proteinExistence type="predicted"/>
<feature type="non-terminal residue" evidence="3">
    <location>
        <position position="1"/>
    </location>
</feature>
<organism evidence="3 4">
    <name type="scientific">Microbulbifer halophilus</name>
    <dbReference type="NCBI Taxonomy" id="453963"/>
    <lineage>
        <taxon>Bacteria</taxon>
        <taxon>Pseudomonadati</taxon>
        <taxon>Pseudomonadota</taxon>
        <taxon>Gammaproteobacteria</taxon>
        <taxon>Cellvibrionales</taxon>
        <taxon>Microbulbiferaceae</taxon>
        <taxon>Microbulbifer</taxon>
    </lineage>
</organism>
<dbReference type="InterPro" id="IPR024531">
    <property type="entry name" value="Erythronate-4-P_DHase_dimer"/>
</dbReference>
<evidence type="ECO:0000313" key="3">
    <source>
        <dbReference type="EMBL" id="MFD2311663.1"/>
    </source>
</evidence>
<reference evidence="4" key="1">
    <citation type="journal article" date="2019" name="Int. J. Syst. Evol. Microbiol.">
        <title>The Global Catalogue of Microorganisms (GCM) 10K type strain sequencing project: providing services to taxonomists for standard genome sequencing and annotation.</title>
        <authorList>
            <consortium name="The Broad Institute Genomics Platform"/>
            <consortium name="The Broad Institute Genome Sequencing Center for Infectious Disease"/>
            <person name="Wu L."/>
            <person name="Ma J."/>
        </authorList>
    </citation>
    <scope>NUCLEOTIDE SEQUENCE [LARGE SCALE GENOMIC DNA]</scope>
    <source>
        <strain evidence="4">KCTC 12848</strain>
    </source>
</reference>
<feature type="region of interest" description="Disordered" evidence="1">
    <location>
        <begin position="1"/>
        <end position="23"/>
    </location>
</feature>
<feature type="domain" description="Erythronate-4-phosphate dehydrogenase dimerisation" evidence="2">
    <location>
        <begin position="29"/>
        <end position="97"/>
    </location>
</feature>
<evidence type="ECO:0000256" key="1">
    <source>
        <dbReference type="SAM" id="MobiDB-lite"/>
    </source>
</evidence>